<feature type="region of interest" description="Disordered" evidence="1">
    <location>
        <begin position="1"/>
        <end position="25"/>
    </location>
</feature>
<dbReference type="VEuPathDB" id="FungiDB:UREG_01843"/>
<dbReference type="EMBL" id="CH476615">
    <property type="protein sequence ID" value="EEP76994.1"/>
    <property type="molecule type" value="Genomic_DNA"/>
</dbReference>
<dbReference type="GeneID" id="8438480"/>
<evidence type="ECO:0000313" key="3">
    <source>
        <dbReference type="Proteomes" id="UP000002058"/>
    </source>
</evidence>
<proteinExistence type="predicted"/>
<dbReference type="OrthoDB" id="10639518at2759"/>
<dbReference type="KEGG" id="ure:UREG_01843"/>
<dbReference type="AlphaFoldDB" id="C4JJN6"/>
<accession>C4JJN6</accession>
<dbReference type="Proteomes" id="UP000002058">
    <property type="component" value="Unassembled WGS sequence"/>
</dbReference>
<evidence type="ECO:0000256" key="1">
    <source>
        <dbReference type="SAM" id="MobiDB-lite"/>
    </source>
</evidence>
<sequence length="109" mass="11457">MSPPKSAAGALTTRYPNRHVGQQKVKSVEKLAPTRRGTELPQMVGAESPISAAHSPKPWFGDGAGSAKRTPDFQCDGMGAISVEIVHILRGRKGALAEGTIKASLPIDI</sequence>
<evidence type="ECO:0000313" key="2">
    <source>
        <dbReference type="EMBL" id="EEP76994.1"/>
    </source>
</evidence>
<gene>
    <name evidence="2" type="ORF">UREG_01843</name>
</gene>
<organism evidence="2 3">
    <name type="scientific">Uncinocarpus reesii (strain UAMH 1704)</name>
    <dbReference type="NCBI Taxonomy" id="336963"/>
    <lineage>
        <taxon>Eukaryota</taxon>
        <taxon>Fungi</taxon>
        <taxon>Dikarya</taxon>
        <taxon>Ascomycota</taxon>
        <taxon>Pezizomycotina</taxon>
        <taxon>Eurotiomycetes</taxon>
        <taxon>Eurotiomycetidae</taxon>
        <taxon>Onygenales</taxon>
        <taxon>Onygenaceae</taxon>
        <taxon>Uncinocarpus</taxon>
    </lineage>
</organism>
<reference evidence="3" key="1">
    <citation type="journal article" date="2009" name="Genome Res.">
        <title>Comparative genomic analyses of the human fungal pathogens Coccidioides and their relatives.</title>
        <authorList>
            <person name="Sharpton T.J."/>
            <person name="Stajich J.E."/>
            <person name="Rounsley S.D."/>
            <person name="Gardner M.J."/>
            <person name="Wortman J.R."/>
            <person name="Jordar V.S."/>
            <person name="Maiti R."/>
            <person name="Kodira C.D."/>
            <person name="Neafsey D.E."/>
            <person name="Zeng Q."/>
            <person name="Hung C.-Y."/>
            <person name="McMahan C."/>
            <person name="Muszewska A."/>
            <person name="Grynberg M."/>
            <person name="Mandel M.A."/>
            <person name="Kellner E.M."/>
            <person name="Barker B.M."/>
            <person name="Galgiani J.N."/>
            <person name="Orbach M.J."/>
            <person name="Kirkland T.N."/>
            <person name="Cole G.T."/>
            <person name="Henn M.R."/>
            <person name="Birren B.W."/>
            <person name="Taylor J.W."/>
        </authorList>
    </citation>
    <scope>NUCLEOTIDE SEQUENCE [LARGE SCALE GENOMIC DNA]</scope>
    <source>
        <strain evidence="3">UAMH 1704</strain>
    </source>
</reference>
<name>C4JJN6_UNCRE</name>
<keyword evidence="3" id="KW-1185">Reference proteome</keyword>
<dbReference type="InParanoid" id="C4JJN6"/>
<dbReference type="RefSeq" id="XP_002542327.1">
    <property type="nucleotide sequence ID" value="XM_002542281.1"/>
</dbReference>
<dbReference type="HOGENOM" id="CLU_2185917_0_0_1"/>
<protein>
    <submittedName>
        <fullName evidence="2">Uncharacterized protein</fullName>
    </submittedName>
</protein>